<accession>A0A7V3YM45</accession>
<dbReference type="AlphaFoldDB" id="A0A7V3YM45"/>
<reference evidence="1" key="1">
    <citation type="journal article" date="2020" name="mSystems">
        <title>Genome- and Community-Level Interaction Insights into Carbon Utilization and Element Cycling Functions of Hydrothermarchaeota in Hydrothermal Sediment.</title>
        <authorList>
            <person name="Zhou Z."/>
            <person name="Liu Y."/>
            <person name="Xu W."/>
            <person name="Pan J."/>
            <person name="Luo Z.H."/>
            <person name="Li M."/>
        </authorList>
    </citation>
    <scope>NUCLEOTIDE SEQUENCE [LARGE SCALE GENOMIC DNA]</scope>
    <source>
        <strain evidence="1">SpSt-716</strain>
    </source>
</reference>
<proteinExistence type="predicted"/>
<gene>
    <name evidence="1" type="ORF">ENU96_05905</name>
</gene>
<dbReference type="EMBL" id="DTEN01000231">
    <property type="protein sequence ID" value="HGI75189.1"/>
    <property type="molecule type" value="Genomic_DNA"/>
</dbReference>
<evidence type="ECO:0000313" key="1">
    <source>
        <dbReference type="EMBL" id="HGI75189.1"/>
    </source>
</evidence>
<protein>
    <submittedName>
        <fullName evidence="1">Uncharacterized protein</fullName>
    </submittedName>
</protein>
<comment type="caution">
    <text evidence="1">The sequence shown here is derived from an EMBL/GenBank/DDBJ whole genome shotgun (WGS) entry which is preliminary data.</text>
</comment>
<name>A0A7V3YM45_9BACT</name>
<organism evidence="1">
    <name type="scientific">Candidatus Caldatribacterium californiense</name>
    <dbReference type="NCBI Taxonomy" id="1454726"/>
    <lineage>
        <taxon>Bacteria</taxon>
        <taxon>Pseudomonadati</taxon>
        <taxon>Atribacterota</taxon>
        <taxon>Atribacteria</taxon>
        <taxon>Atribacterales</taxon>
        <taxon>Candidatus Caldatribacteriaceae</taxon>
        <taxon>Candidatus Caldatribacterium</taxon>
    </lineage>
</organism>
<sequence>MSIRLTFTWKNLRKTRAVSFGIAHYLEPETSLIFHAGAPDVENSLYSAWDFLGEQSFEPFGYFTVVPEIGAEKFFPGFPKVLTSYPDRVDPKTIRVYFRKLARKGLLRRRTTGFMKELLNWLSGYLLKLQVSLVRASFLKEKKLTFIENDWDFPLRRLEGLEHALSIMKALRKGPAGTARPYERSSAWANYFRNRSELREEFWRKFVPRPVLHIQCFCCNATFRFEPSENFRAVVENYLEHLIEKHCQEEEVRCLLKYGEEVLVYATARVIARELLKLLGLQWKKTGG</sequence>